<accession>A0A0D6EW38</accession>
<proteinExistence type="predicted"/>
<evidence type="ECO:0000313" key="2">
    <source>
        <dbReference type="Proteomes" id="UP000064007"/>
    </source>
</evidence>
<dbReference type="InterPro" id="IPR036188">
    <property type="entry name" value="FAD/NAD-bd_sf"/>
</dbReference>
<dbReference type="EMBL" id="LN827929">
    <property type="protein sequence ID" value="CEZ19488.1"/>
    <property type="molecule type" value="Genomic_DNA"/>
</dbReference>
<dbReference type="SUPFAM" id="SSF51905">
    <property type="entry name" value="FAD/NAD(P)-binding domain"/>
    <property type="match status" value="1"/>
</dbReference>
<reference evidence="2" key="1">
    <citation type="submission" date="2014-12" db="EMBL/GenBank/DDBJ databases">
        <authorList>
            <person name="Salcher M.M."/>
        </authorList>
    </citation>
    <scope>NUCLEOTIDE SEQUENCE [LARGE SCALE GENOMIC DNA]</scope>
    <source>
        <strain evidence="2">MMS-10A-171</strain>
    </source>
</reference>
<keyword evidence="2" id="KW-1185">Reference proteome</keyword>
<dbReference type="STRING" id="1581557.BN1208_0601"/>
<dbReference type="AlphaFoldDB" id="A0A0D6EW38"/>
<dbReference type="Pfam" id="PF05834">
    <property type="entry name" value="Lycopene_cycl"/>
    <property type="match status" value="1"/>
</dbReference>
<organism evidence="1 2">
    <name type="scientific">Candidatus Methylopumilus planktonicus</name>
    <dbReference type="NCBI Taxonomy" id="1581557"/>
    <lineage>
        <taxon>Bacteria</taxon>
        <taxon>Pseudomonadati</taxon>
        <taxon>Pseudomonadota</taxon>
        <taxon>Betaproteobacteria</taxon>
        <taxon>Nitrosomonadales</taxon>
        <taxon>Methylophilaceae</taxon>
        <taxon>Candidatus Methylopumilus</taxon>
    </lineage>
</organism>
<evidence type="ECO:0000313" key="1">
    <source>
        <dbReference type="EMBL" id="CEZ19488.1"/>
    </source>
</evidence>
<dbReference type="RefSeq" id="WP_046487770.1">
    <property type="nucleotide sequence ID" value="NZ_LN827929.1"/>
</dbReference>
<gene>
    <name evidence="1" type="ORF">BN1208_0601</name>
</gene>
<dbReference type="OrthoDB" id="5793379at2"/>
<protein>
    <submittedName>
        <fullName evidence="1">Putative Lycopene cyclase</fullName>
    </submittedName>
</protein>
<dbReference type="Proteomes" id="UP000064007">
    <property type="component" value="Chromosome 1"/>
</dbReference>
<dbReference type="HOGENOM" id="CLU_042644_1_0_4"/>
<dbReference type="Gene3D" id="3.50.50.60">
    <property type="entry name" value="FAD/NAD(P)-binding domain"/>
    <property type="match status" value="1"/>
</dbReference>
<dbReference type="KEGG" id="mbat:BN1208_0601"/>
<name>A0A0D6EW38_9PROT</name>
<sequence>MKQKFDIGIIGAGLSGLTLGNSLLSKKINNFILFEKDINTKNDKTYSFWSGPGLFDIKKSFSVKPKKEWSQIEIKVKSKSYKIDLGEYRYACYSSESILGELYKNLTKKGIQVRQGQSVKDIKKKQDGWEVKLKSKKILLKNIVDSRPNKTFDDKYPSLKQVFVGSEIISNQKIFDENVVTLMDFAESKKNVIFTYILPFSKTKALIETTFFSSEIDFKAVEKIHKLTLLKFNVKEITRTEKAVLPMSPYIDRRMKNQYFKIGNFAGASRPASGYAFTRIALWAHQIKTKKEFNYEMIAHKENYLTNWLDKIFLSVLRSNPQIAPEIFRIFFTKVPTSSAIRFLSDQSRIFDYLAIILKLPKLVMLRGLINLYVK</sequence>